<reference evidence="2 3" key="1">
    <citation type="submission" date="2019-01" db="EMBL/GenBank/DDBJ databases">
        <authorList>
            <person name="Chen W.-M."/>
        </authorList>
    </citation>
    <scope>NUCLEOTIDE SEQUENCE [LARGE SCALE GENOMIC DNA]</scope>
    <source>
        <strain evidence="2 3">CCP-18</strain>
    </source>
</reference>
<feature type="signal peptide" evidence="1">
    <location>
        <begin position="1"/>
        <end position="19"/>
    </location>
</feature>
<protein>
    <recommendedName>
        <fullName evidence="4">DUF5329 domain-containing protein</fullName>
    </recommendedName>
</protein>
<feature type="chain" id="PRO_5019485337" description="DUF5329 domain-containing protein" evidence="1">
    <location>
        <begin position="20"/>
        <end position="123"/>
    </location>
</feature>
<organism evidence="2 3">
    <name type="scientific">Inhella crocodyli</name>
    <dbReference type="NCBI Taxonomy" id="2499851"/>
    <lineage>
        <taxon>Bacteria</taxon>
        <taxon>Pseudomonadati</taxon>
        <taxon>Pseudomonadota</taxon>
        <taxon>Betaproteobacteria</taxon>
        <taxon>Burkholderiales</taxon>
        <taxon>Sphaerotilaceae</taxon>
        <taxon>Inhella</taxon>
    </lineage>
</organism>
<evidence type="ECO:0000313" key="2">
    <source>
        <dbReference type="EMBL" id="RVT88783.1"/>
    </source>
</evidence>
<evidence type="ECO:0000256" key="1">
    <source>
        <dbReference type="SAM" id="SignalP"/>
    </source>
</evidence>
<gene>
    <name evidence="2" type="ORF">EOD73_07390</name>
</gene>
<dbReference type="Pfam" id="PF17263">
    <property type="entry name" value="DUF5329"/>
    <property type="match status" value="1"/>
</dbReference>
<keyword evidence="3" id="KW-1185">Reference proteome</keyword>
<evidence type="ECO:0000313" key="3">
    <source>
        <dbReference type="Proteomes" id="UP000288587"/>
    </source>
</evidence>
<keyword evidence="1" id="KW-0732">Signal</keyword>
<dbReference type="EMBL" id="SACM01000001">
    <property type="protein sequence ID" value="RVT88783.1"/>
    <property type="molecule type" value="Genomic_DNA"/>
</dbReference>
<accession>A0A437LU43</accession>
<dbReference type="AlphaFoldDB" id="A0A437LU43"/>
<proteinExistence type="predicted"/>
<evidence type="ECO:0008006" key="4">
    <source>
        <dbReference type="Google" id="ProtNLM"/>
    </source>
</evidence>
<dbReference type="RefSeq" id="WP_127682237.1">
    <property type="nucleotide sequence ID" value="NZ_SACM01000001.1"/>
</dbReference>
<dbReference type="Proteomes" id="UP000288587">
    <property type="component" value="Unassembled WGS sequence"/>
</dbReference>
<comment type="caution">
    <text evidence="2">The sequence shown here is derived from an EMBL/GenBank/DDBJ whole genome shotgun (WGS) entry which is preliminary data.</text>
</comment>
<sequence length="123" mass="13282">MTRRALLLPALLLTTAAGAGPTPAPVRAEIDGLMAELRAGACRFQRNGSWHGLDEAQKVLAYKLQKLEDQTTLTRTEDFIDQAATRSSSTGQAYQVQCGQGPIEPAGAWLHAALKRLRAARAR</sequence>
<dbReference type="OrthoDB" id="344871at2"/>
<name>A0A437LU43_9BURK</name>
<dbReference type="InterPro" id="IPR035242">
    <property type="entry name" value="DUF5329"/>
</dbReference>